<evidence type="ECO:0000313" key="2">
    <source>
        <dbReference type="Proteomes" id="UP001159427"/>
    </source>
</evidence>
<keyword evidence="2" id="KW-1185">Reference proteome</keyword>
<protein>
    <submittedName>
        <fullName evidence="1">Uncharacterized protein</fullName>
    </submittedName>
</protein>
<dbReference type="EMBL" id="CALNXI010001327">
    <property type="protein sequence ID" value="CAH3165030.1"/>
    <property type="molecule type" value="Genomic_DNA"/>
</dbReference>
<accession>A0ABN8QI54</accession>
<organism evidence="1 2">
    <name type="scientific">Porites evermanni</name>
    <dbReference type="NCBI Taxonomy" id="104178"/>
    <lineage>
        <taxon>Eukaryota</taxon>
        <taxon>Metazoa</taxon>
        <taxon>Cnidaria</taxon>
        <taxon>Anthozoa</taxon>
        <taxon>Hexacorallia</taxon>
        <taxon>Scleractinia</taxon>
        <taxon>Fungiina</taxon>
        <taxon>Poritidae</taxon>
        <taxon>Porites</taxon>
    </lineage>
</organism>
<dbReference type="Proteomes" id="UP001159427">
    <property type="component" value="Unassembled WGS sequence"/>
</dbReference>
<proteinExistence type="predicted"/>
<comment type="caution">
    <text evidence="1">The sequence shown here is derived from an EMBL/GenBank/DDBJ whole genome shotgun (WGS) entry which is preliminary data.</text>
</comment>
<sequence>MPVETWSLLTPPSFYGLHSMNYNGNSVSELEKIAKSLIFFVESIASSKKKQRGRVRSSPNGRPWSQAFLEETLETGDKNHDDFRCMQMSLVMSMRFIFGDD</sequence>
<reference evidence="1 2" key="1">
    <citation type="submission" date="2022-05" db="EMBL/GenBank/DDBJ databases">
        <authorList>
            <consortium name="Genoscope - CEA"/>
            <person name="William W."/>
        </authorList>
    </citation>
    <scope>NUCLEOTIDE SEQUENCE [LARGE SCALE GENOMIC DNA]</scope>
</reference>
<gene>
    <name evidence="1" type="ORF">PEVE_00005168</name>
</gene>
<name>A0ABN8QI54_9CNID</name>
<evidence type="ECO:0000313" key="1">
    <source>
        <dbReference type="EMBL" id="CAH3165030.1"/>
    </source>
</evidence>